<feature type="compositionally biased region" description="Basic and acidic residues" evidence="8">
    <location>
        <begin position="134"/>
        <end position="149"/>
    </location>
</feature>
<feature type="domain" description="Conserved oligomeric Golgi complex subunit 2 N-terminal" evidence="9">
    <location>
        <begin position="153"/>
        <end position="215"/>
    </location>
</feature>
<evidence type="ECO:0000256" key="3">
    <source>
        <dbReference type="ARBA" id="ARBA00022448"/>
    </source>
</evidence>
<gene>
    <name evidence="10" type="ORF">BJ684DRAFT_21858</name>
</gene>
<evidence type="ECO:0000256" key="1">
    <source>
        <dbReference type="ARBA" id="ARBA00004395"/>
    </source>
</evidence>
<evidence type="ECO:0000256" key="6">
    <source>
        <dbReference type="ARBA" id="ARBA00023136"/>
    </source>
</evidence>
<protein>
    <recommendedName>
        <fullName evidence="2">Conserved oligomeric Golgi complex subunit 2</fullName>
    </recommendedName>
    <alternativeName>
        <fullName evidence="7">Component of oligomeric Golgi complex 2</fullName>
    </alternativeName>
</protein>
<proteinExistence type="predicted"/>
<keyword evidence="6" id="KW-0472">Membrane</keyword>
<feature type="region of interest" description="Disordered" evidence="8">
    <location>
        <begin position="98"/>
        <end position="149"/>
    </location>
</feature>
<evidence type="ECO:0000256" key="7">
    <source>
        <dbReference type="ARBA" id="ARBA00031344"/>
    </source>
</evidence>
<dbReference type="Proteomes" id="UP000267251">
    <property type="component" value="Unassembled WGS sequence"/>
</dbReference>
<accession>A0A4P9XZJ4</accession>
<dbReference type="GO" id="GO:0000139">
    <property type="term" value="C:Golgi membrane"/>
    <property type="evidence" value="ECO:0007669"/>
    <property type="project" value="UniProtKB-SubCell"/>
</dbReference>
<evidence type="ECO:0000256" key="4">
    <source>
        <dbReference type="ARBA" id="ARBA00022927"/>
    </source>
</evidence>
<keyword evidence="4" id="KW-0653">Protein transport</keyword>
<dbReference type="EMBL" id="KZ988804">
    <property type="protein sequence ID" value="RKP11562.1"/>
    <property type="molecule type" value="Genomic_DNA"/>
</dbReference>
<feature type="compositionally biased region" description="Low complexity" evidence="8">
    <location>
        <begin position="117"/>
        <end position="128"/>
    </location>
</feature>
<sequence length="356" mass="39989">MTGGQGTPVPLDSVPAGSLSFTAQGNVVGVMDQSFFFHFSYPPYTNSASRNTPLFPLIPDSRMDMDLALEMQHAVEKEVENETQVARYRRHRRTRSAFFIEQEERGKEEGRRRRASQHSQSGGSLSLSPQDLMGRGDNDPSEHDDTTKEAEAAFSLSDFLSTREHLPLDALYDELKDALKEIRGRRVDVLSVEYGAFIGLGKDLHGLDGDIQEMRTALLQMSREIQGTEHALDSSISRLHQALHDETTRYHTIQAGRRVNHGKKLREHLDGILQQGALDEVRSQGVMDTLESLALLGPLSDVEEDERRCKEIKRGREALVECLECLVQGEEEDEGMEKAKAWLEEHQVVPASHNES</sequence>
<evidence type="ECO:0000256" key="5">
    <source>
        <dbReference type="ARBA" id="ARBA00023034"/>
    </source>
</evidence>
<keyword evidence="5" id="KW-0333">Golgi apparatus</keyword>
<evidence type="ECO:0000259" key="9">
    <source>
        <dbReference type="Pfam" id="PF06148"/>
    </source>
</evidence>
<evidence type="ECO:0000313" key="11">
    <source>
        <dbReference type="Proteomes" id="UP000267251"/>
    </source>
</evidence>
<evidence type="ECO:0000256" key="8">
    <source>
        <dbReference type="SAM" id="MobiDB-lite"/>
    </source>
</evidence>
<dbReference type="GO" id="GO:0015031">
    <property type="term" value="P:protein transport"/>
    <property type="evidence" value="ECO:0007669"/>
    <property type="project" value="UniProtKB-KW"/>
</dbReference>
<keyword evidence="11" id="KW-1185">Reference proteome</keyword>
<feature type="compositionally biased region" description="Basic and acidic residues" evidence="8">
    <location>
        <begin position="102"/>
        <end position="111"/>
    </location>
</feature>
<dbReference type="InterPro" id="IPR024602">
    <property type="entry name" value="COG_su2_N"/>
</dbReference>
<dbReference type="Pfam" id="PF06148">
    <property type="entry name" value="COG2_N"/>
    <property type="match status" value="1"/>
</dbReference>
<reference evidence="11" key="1">
    <citation type="journal article" date="2018" name="Nat. Microbiol.">
        <title>Leveraging single-cell genomics to expand the fungal tree of life.</title>
        <authorList>
            <person name="Ahrendt S.R."/>
            <person name="Quandt C.A."/>
            <person name="Ciobanu D."/>
            <person name="Clum A."/>
            <person name="Salamov A."/>
            <person name="Andreopoulos B."/>
            <person name="Cheng J.F."/>
            <person name="Woyke T."/>
            <person name="Pelin A."/>
            <person name="Henrissat B."/>
            <person name="Reynolds N.K."/>
            <person name="Benny G.L."/>
            <person name="Smith M.E."/>
            <person name="James T.Y."/>
            <person name="Grigoriev I.V."/>
        </authorList>
    </citation>
    <scope>NUCLEOTIDE SEQUENCE [LARGE SCALE GENOMIC DNA]</scope>
</reference>
<evidence type="ECO:0000313" key="10">
    <source>
        <dbReference type="EMBL" id="RKP11562.1"/>
    </source>
</evidence>
<dbReference type="AlphaFoldDB" id="A0A4P9XZJ4"/>
<dbReference type="OrthoDB" id="332281at2759"/>
<keyword evidence="3" id="KW-0813">Transport</keyword>
<evidence type="ECO:0000256" key="2">
    <source>
        <dbReference type="ARBA" id="ARBA00020977"/>
    </source>
</evidence>
<comment type="subcellular location">
    <subcellularLocation>
        <location evidence="1">Golgi apparatus membrane</location>
        <topology evidence="1">Peripheral membrane protein</topology>
    </subcellularLocation>
</comment>
<organism evidence="10 11">
    <name type="scientific">Piptocephalis cylindrospora</name>
    <dbReference type="NCBI Taxonomy" id="1907219"/>
    <lineage>
        <taxon>Eukaryota</taxon>
        <taxon>Fungi</taxon>
        <taxon>Fungi incertae sedis</taxon>
        <taxon>Zoopagomycota</taxon>
        <taxon>Zoopagomycotina</taxon>
        <taxon>Zoopagomycetes</taxon>
        <taxon>Zoopagales</taxon>
        <taxon>Piptocephalidaceae</taxon>
        <taxon>Piptocephalis</taxon>
    </lineage>
</organism>
<name>A0A4P9XZJ4_9FUNG</name>